<name>A0A0H5NHE3_NOCFR</name>
<evidence type="ECO:0000313" key="3">
    <source>
        <dbReference type="Proteomes" id="UP000057820"/>
    </source>
</evidence>
<dbReference type="InterPro" id="IPR054801">
    <property type="entry name" value="StyMonoxStyA"/>
</dbReference>
<dbReference type="SUPFAM" id="SSF51905">
    <property type="entry name" value="FAD/NAD(P)-binding domain"/>
    <property type="match status" value="1"/>
</dbReference>
<dbReference type="KEGG" id="nfr:ERS450000_00830"/>
<accession>A0A0H5NHE3</accession>
<dbReference type="Gene3D" id="3.50.50.60">
    <property type="entry name" value="FAD/NAD(P)-binding domain"/>
    <property type="match status" value="2"/>
</dbReference>
<dbReference type="Gene3D" id="6.10.250.650">
    <property type="match status" value="1"/>
</dbReference>
<dbReference type="Gene3D" id="3.30.9.40">
    <property type="match status" value="1"/>
</dbReference>
<dbReference type="EMBL" id="LN868938">
    <property type="protein sequence ID" value="CRY74669.1"/>
    <property type="molecule type" value="Genomic_DNA"/>
</dbReference>
<dbReference type="NCBIfam" id="NF045732">
    <property type="entry name" value="StyMonoxStyA"/>
    <property type="match status" value="1"/>
</dbReference>
<protein>
    <recommendedName>
        <fullName evidence="1">Styrene monooxygenase StyA putative substrate binding domain-containing protein</fullName>
    </recommendedName>
</protein>
<dbReference type="InterPro" id="IPR041654">
    <property type="entry name" value="StyA_sbd"/>
</dbReference>
<dbReference type="Pfam" id="PF17885">
    <property type="entry name" value="Smoa_sbd"/>
    <property type="match status" value="1"/>
</dbReference>
<dbReference type="InterPro" id="IPR036188">
    <property type="entry name" value="FAD/NAD-bd_sf"/>
</dbReference>
<gene>
    <name evidence="2" type="ORF">ERS450000_00830</name>
</gene>
<reference evidence="3" key="1">
    <citation type="submission" date="2015-03" db="EMBL/GenBank/DDBJ databases">
        <authorList>
            <consortium name="Pathogen Informatics"/>
        </authorList>
    </citation>
    <scope>NUCLEOTIDE SEQUENCE [LARGE SCALE GENOMIC DNA]</scope>
    <source>
        <strain evidence="3">NCTC11134</strain>
    </source>
</reference>
<feature type="domain" description="Styrene monooxygenase StyA putative substrate binding" evidence="1">
    <location>
        <begin position="143"/>
        <end position="252"/>
    </location>
</feature>
<dbReference type="Proteomes" id="UP000057820">
    <property type="component" value="Chromosome 1"/>
</dbReference>
<dbReference type="AlphaFoldDB" id="A0A0H5NHE3"/>
<sequence length="413" mass="45445">MPNIGIIGAGIGGLQLGLQLRQHDIPVTIYTDKTAKQIAGGRLLNSVAHHAPTLERERALGVHFWPVEQYGYASHHHYIGGEHPLSFRGDFTHWSSAVDYRLYLPKLTEAFEERGGDLQIRMLTAEDIEPLAARHDLIVVAAGRGAFASLFPRRPELSPYDTPQRKLCVGLYRGITESTPKGVTISTSPGHGDLLEIPMYAEDGFLTALLFENIPGGDLEILSTMKYDDDPAAFEKTVLDKLAKHHPQTFERVNHAEFGLNRPIDILQGALVPTVREDYAKLPGGKFALAIGDVHTVVDPLLGQGANSASHSAWVTGEAILEDLGFDEMFCQRVAARRADVVFGAAQWTNLMLAPPAPHLLRLFGAMNENKALADEFTDNFDYPDRQWRIVATPERTEAFLARHGVQPAPVAV</sequence>
<dbReference type="RefSeq" id="WP_060590620.1">
    <property type="nucleotide sequence ID" value="NZ_CAACYE020000001.1"/>
</dbReference>
<evidence type="ECO:0000313" key="2">
    <source>
        <dbReference type="EMBL" id="CRY74669.1"/>
    </source>
</evidence>
<evidence type="ECO:0000259" key="1">
    <source>
        <dbReference type="Pfam" id="PF17885"/>
    </source>
</evidence>
<organism evidence="2 3">
    <name type="scientific">Nocardia farcinica</name>
    <dbReference type="NCBI Taxonomy" id="37329"/>
    <lineage>
        <taxon>Bacteria</taxon>
        <taxon>Bacillati</taxon>
        <taxon>Actinomycetota</taxon>
        <taxon>Actinomycetes</taxon>
        <taxon>Mycobacteriales</taxon>
        <taxon>Nocardiaceae</taxon>
        <taxon>Nocardia</taxon>
    </lineage>
</organism>
<proteinExistence type="predicted"/>